<evidence type="ECO:0000313" key="2">
    <source>
        <dbReference type="Proteomes" id="UP000010164"/>
    </source>
</evidence>
<keyword evidence="2" id="KW-1185">Reference proteome</keyword>
<feature type="non-terminal residue" evidence="1">
    <location>
        <position position="1"/>
    </location>
</feature>
<dbReference type="Proteomes" id="UP000010164">
    <property type="component" value="Unassembled WGS sequence"/>
</dbReference>
<sequence length="354" mass="40607">DGGLKHLTTTALEDDKKLSAIEDAYARHAPHNEHSEEDIAIIRELFSRESLGFSYSKSNIIRGIVKTNRALGMSLLMQVEGSQAHQHLHELFLIAANDDLFPINSISEEFIDHLLSILGPIPTIEDHWVQEFLAKVIKIYPRKVISLFTSRIEFAVKNEDWQTRPVPHGPYRSSDFNLLSLQDGPQILDQLLDWSLGFINDYAFDYRFGELVEALCHPFDENITNALRKWVEQGEQDRLHVLKLAIREAQNDFVFNQKEFVIWALGYAQSYGEDALKDLSSTMYFIGISGMRSGVPGEPFQQDINLAKNSERILSKLPRFHPSYKLYSALFEHANAEIDRQKEEGRILDEEDEC</sequence>
<gene>
    <name evidence="1" type="ORF">A11A3_17050</name>
</gene>
<dbReference type="AlphaFoldDB" id="L0WAL4"/>
<dbReference type="EMBL" id="AMRJ01000062">
    <property type="protein sequence ID" value="EKF72770.1"/>
    <property type="molecule type" value="Genomic_DNA"/>
</dbReference>
<dbReference type="RefSeq" id="WP_008930572.1">
    <property type="nucleotide sequence ID" value="NZ_AMRJ01000062.1"/>
</dbReference>
<proteinExistence type="predicted"/>
<organism evidence="1 2">
    <name type="scientific">Alcanivorax hongdengensis A-11-3</name>
    <dbReference type="NCBI Taxonomy" id="1177179"/>
    <lineage>
        <taxon>Bacteria</taxon>
        <taxon>Pseudomonadati</taxon>
        <taxon>Pseudomonadota</taxon>
        <taxon>Gammaproteobacteria</taxon>
        <taxon>Oceanospirillales</taxon>
        <taxon>Alcanivoracaceae</taxon>
        <taxon>Alcanivorax</taxon>
    </lineage>
</organism>
<evidence type="ECO:0000313" key="1">
    <source>
        <dbReference type="EMBL" id="EKF72770.1"/>
    </source>
</evidence>
<dbReference type="STRING" id="1177179.A11A3_17050"/>
<name>L0WAL4_9GAMM</name>
<accession>L0WAL4</accession>
<comment type="caution">
    <text evidence="1">The sequence shown here is derived from an EMBL/GenBank/DDBJ whole genome shotgun (WGS) entry which is preliminary data.</text>
</comment>
<dbReference type="eggNOG" id="COG0470">
    <property type="taxonomic scope" value="Bacteria"/>
</dbReference>
<reference evidence="1 2" key="1">
    <citation type="journal article" date="2012" name="J. Bacteriol.">
        <title>Genome Sequence of the Alkane-Degrading Bacterium Alcanivorax hongdengensis Type Strain A-11-3.</title>
        <authorList>
            <person name="Lai Q."/>
            <person name="Shao Z."/>
        </authorList>
    </citation>
    <scope>NUCLEOTIDE SEQUENCE [LARGE SCALE GENOMIC DNA]</scope>
    <source>
        <strain evidence="1 2">A-11-3</strain>
    </source>
</reference>
<protein>
    <submittedName>
        <fullName evidence="1">XRE family transcriptional regulator</fullName>
    </submittedName>
</protein>